<evidence type="ECO:0008006" key="4">
    <source>
        <dbReference type="Google" id="ProtNLM"/>
    </source>
</evidence>
<dbReference type="EMBL" id="KL198006">
    <property type="protein sequence ID" value="KDQ31384.1"/>
    <property type="molecule type" value="Genomic_DNA"/>
</dbReference>
<evidence type="ECO:0000313" key="2">
    <source>
        <dbReference type="EMBL" id="KDQ31384.1"/>
    </source>
</evidence>
<feature type="chain" id="PRO_5001642533" description="Secreted protein" evidence="1">
    <location>
        <begin position="21"/>
        <end position="67"/>
    </location>
</feature>
<keyword evidence="1" id="KW-0732">Signal</keyword>
<gene>
    <name evidence="2" type="ORF">PLEOSDRAFT_1092554</name>
</gene>
<sequence length="67" mass="7634">MLALLLFGVVLWCLLSSCLGGTILAECHSLWEFLTLSSRSSRGYTTGRRRMALGEEETWELENRGRR</sequence>
<feature type="signal peptide" evidence="1">
    <location>
        <begin position="1"/>
        <end position="20"/>
    </location>
</feature>
<protein>
    <recommendedName>
        <fullName evidence="4">Secreted protein</fullName>
    </recommendedName>
</protein>
<dbReference type="AlphaFoldDB" id="A0A067NU15"/>
<evidence type="ECO:0000256" key="1">
    <source>
        <dbReference type="SAM" id="SignalP"/>
    </source>
</evidence>
<name>A0A067NU15_PLEO1</name>
<dbReference type="VEuPathDB" id="FungiDB:PLEOSDRAFT_1092554"/>
<organism evidence="2 3">
    <name type="scientific">Pleurotus ostreatus (strain PC15)</name>
    <name type="common">Oyster mushroom</name>
    <dbReference type="NCBI Taxonomy" id="1137138"/>
    <lineage>
        <taxon>Eukaryota</taxon>
        <taxon>Fungi</taxon>
        <taxon>Dikarya</taxon>
        <taxon>Basidiomycota</taxon>
        <taxon>Agaricomycotina</taxon>
        <taxon>Agaricomycetes</taxon>
        <taxon>Agaricomycetidae</taxon>
        <taxon>Agaricales</taxon>
        <taxon>Pleurotineae</taxon>
        <taxon>Pleurotaceae</taxon>
        <taxon>Pleurotus</taxon>
    </lineage>
</organism>
<dbReference type="Proteomes" id="UP000027073">
    <property type="component" value="Unassembled WGS sequence"/>
</dbReference>
<evidence type="ECO:0000313" key="3">
    <source>
        <dbReference type="Proteomes" id="UP000027073"/>
    </source>
</evidence>
<dbReference type="InParanoid" id="A0A067NU15"/>
<accession>A0A067NU15</accession>
<reference evidence="3" key="1">
    <citation type="journal article" date="2014" name="Proc. Natl. Acad. Sci. U.S.A.">
        <title>Extensive sampling of basidiomycete genomes demonstrates inadequacy of the white-rot/brown-rot paradigm for wood decay fungi.</title>
        <authorList>
            <person name="Riley R."/>
            <person name="Salamov A.A."/>
            <person name="Brown D.W."/>
            <person name="Nagy L.G."/>
            <person name="Floudas D."/>
            <person name="Held B.W."/>
            <person name="Levasseur A."/>
            <person name="Lombard V."/>
            <person name="Morin E."/>
            <person name="Otillar R."/>
            <person name="Lindquist E.A."/>
            <person name="Sun H."/>
            <person name="LaButti K.M."/>
            <person name="Schmutz J."/>
            <person name="Jabbour D."/>
            <person name="Luo H."/>
            <person name="Baker S.E."/>
            <person name="Pisabarro A.G."/>
            <person name="Walton J.D."/>
            <person name="Blanchette R.A."/>
            <person name="Henrissat B."/>
            <person name="Martin F."/>
            <person name="Cullen D."/>
            <person name="Hibbett D.S."/>
            <person name="Grigoriev I.V."/>
        </authorList>
    </citation>
    <scope>NUCLEOTIDE SEQUENCE [LARGE SCALE GENOMIC DNA]</scope>
    <source>
        <strain evidence="3">PC15</strain>
    </source>
</reference>
<proteinExistence type="predicted"/>
<dbReference type="HOGENOM" id="CLU_188579_0_0_1"/>